<gene>
    <name evidence="1" type="ORF">A2U01_0002518</name>
</gene>
<dbReference type="Gene3D" id="3.60.10.10">
    <property type="entry name" value="Endonuclease/exonuclease/phosphatase"/>
    <property type="match status" value="1"/>
</dbReference>
<organism evidence="1 2">
    <name type="scientific">Trifolium medium</name>
    <dbReference type="NCBI Taxonomy" id="97028"/>
    <lineage>
        <taxon>Eukaryota</taxon>
        <taxon>Viridiplantae</taxon>
        <taxon>Streptophyta</taxon>
        <taxon>Embryophyta</taxon>
        <taxon>Tracheophyta</taxon>
        <taxon>Spermatophyta</taxon>
        <taxon>Magnoliopsida</taxon>
        <taxon>eudicotyledons</taxon>
        <taxon>Gunneridae</taxon>
        <taxon>Pentapetalae</taxon>
        <taxon>rosids</taxon>
        <taxon>fabids</taxon>
        <taxon>Fabales</taxon>
        <taxon>Fabaceae</taxon>
        <taxon>Papilionoideae</taxon>
        <taxon>50 kb inversion clade</taxon>
        <taxon>NPAAA clade</taxon>
        <taxon>Hologalegina</taxon>
        <taxon>IRL clade</taxon>
        <taxon>Trifolieae</taxon>
        <taxon>Trifolium</taxon>
    </lineage>
</organism>
<protein>
    <submittedName>
        <fullName evidence="1">RNA-directed DNA polymerase (Reverse transcriptase)</fullName>
    </submittedName>
</protein>
<keyword evidence="1" id="KW-0695">RNA-directed DNA polymerase</keyword>
<accession>A0A392M376</accession>
<evidence type="ECO:0000313" key="1">
    <source>
        <dbReference type="EMBL" id="MCH81726.1"/>
    </source>
</evidence>
<keyword evidence="1" id="KW-0808">Transferase</keyword>
<dbReference type="GO" id="GO:0003964">
    <property type="term" value="F:RNA-directed DNA polymerase activity"/>
    <property type="evidence" value="ECO:0007669"/>
    <property type="project" value="UniProtKB-KW"/>
</dbReference>
<name>A0A392M376_9FABA</name>
<dbReference type="AlphaFoldDB" id="A0A392M376"/>
<keyword evidence="1" id="KW-0548">Nucleotidyltransferase</keyword>
<feature type="non-terminal residue" evidence="1">
    <location>
        <position position="1"/>
    </location>
</feature>
<sequence length="150" mass="17251">DFNTILEEQEHNGFAVPARQPIEDFQRWTDTNHLIHLPTSGAYYTWANGRRGRRHTERRLDRAICNQNWLEVCTSLVCSTLEHLLVEEVIPNLISDNVNALLTMLQSHEEIKNAVFSLNKDSAPGPDGFGAFFYQSYWDIIHQDVVNAIL</sequence>
<dbReference type="PANTHER" id="PTHR33710:SF77">
    <property type="entry name" value="DNASE I-LIKE SUPERFAMILY PROTEIN"/>
    <property type="match status" value="1"/>
</dbReference>
<evidence type="ECO:0000313" key="2">
    <source>
        <dbReference type="Proteomes" id="UP000265520"/>
    </source>
</evidence>
<keyword evidence="2" id="KW-1185">Reference proteome</keyword>
<dbReference type="SUPFAM" id="SSF56219">
    <property type="entry name" value="DNase I-like"/>
    <property type="match status" value="1"/>
</dbReference>
<dbReference type="InterPro" id="IPR036691">
    <property type="entry name" value="Endo/exonu/phosph_ase_sf"/>
</dbReference>
<proteinExistence type="predicted"/>
<dbReference type="Proteomes" id="UP000265520">
    <property type="component" value="Unassembled WGS sequence"/>
</dbReference>
<dbReference type="EMBL" id="LXQA010002692">
    <property type="protein sequence ID" value="MCH81726.1"/>
    <property type="molecule type" value="Genomic_DNA"/>
</dbReference>
<comment type="caution">
    <text evidence="1">The sequence shown here is derived from an EMBL/GenBank/DDBJ whole genome shotgun (WGS) entry which is preliminary data.</text>
</comment>
<reference evidence="1 2" key="1">
    <citation type="journal article" date="2018" name="Front. Plant Sci.">
        <title>Red Clover (Trifolium pratense) and Zigzag Clover (T. medium) - A Picture of Genomic Similarities and Differences.</title>
        <authorList>
            <person name="Dluhosova J."/>
            <person name="Istvanek J."/>
            <person name="Nedelnik J."/>
            <person name="Repkova J."/>
        </authorList>
    </citation>
    <scope>NUCLEOTIDE SEQUENCE [LARGE SCALE GENOMIC DNA]</scope>
    <source>
        <strain evidence="2">cv. 10/8</strain>
        <tissue evidence="1">Leaf</tissue>
    </source>
</reference>
<dbReference type="PANTHER" id="PTHR33710">
    <property type="entry name" value="BNAC02G09200D PROTEIN"/>
    <property type="match status" value="1"/>
</dbReference>